<dbReference type="EMBL" id="OX451740">
    <property type="protein sequence ID" value="CAI8614961.1"/>
    <property type="molecule type" value="Genomic_DNA"/>
</dbReference>
<accession>A0AAV1AY87</accession>
<evidence type="ECO:0000313" key="3">
    <source>
        <dbReference type="EMBL" id="CAI8614961.1"/>
    </source>
</evidence>
<sequence>MGLPADSGKDGSNGSSGSPDAERQTGLVSRKRSRPEGGAETGDETVAARAFSLPPCFVEKDFFEGFPLTVSDNEADIIKRLDKEGLRKHLAASMVGVVKMIEMDVVLAGEGSDSSDRVRELESEKATFAAKSRKLKAALERSEEMFREQADLLSGEKEKAEKAFEKRDCLQLDKERLESDNQRLSREIEELKAAMLPADDEPEEIASLHTCSDLVARIHLLESDCVGALADRFEAVVSQLPVLNPGLNTRESDFCLRLLTTRLCLLPILLMWTPVIRGMLNI</sequence>
<evidence type="ECO:0000256" key="2">
    <source>
        <dbReference type="SAM" id="MobiDB-lite"/>
    </source>
</evidence>
<keyword evidence="1" id="KW-0175">Coiled coil</keyword>
<organism evidence="3 4">
    <name type="scientific">Vicia faba</name>
    <name type="common">Broad bean</name>
    <name type="synonym">Faba vulgaris</name>
    <dbReference type="NCBI Taxonomy" id="3906"/>
    <lineage>
        <taxon>Eukaryota</taxon>
        <taxon>Viridiplantae</taxon>
        <taxon>Streptophyta</taxon>
        <taxon>Embryophyta</taxon>
        <taxon>Tracheophyta</taxon>
        <taxon>Spermatophyta</taxon>
        <taxon>Magnoliopsida</taxon>
        <taxon>eudicotyledons</taxon>
        <taxon>Gunneridae</taxon>
        <taxon>Pentapetalae</taxon>
        <taxon>rosids</taxon>
        <taxon>fabids</taxon>
        <taxon>Fabales</taxon>
        <taxon>Fabaceae</taxon>
        <taxon>Papilionoideae</taxon>
        <taxon>50 kb inversion clade</taxon>
        <taxon>NPAAA clade</taxon>
        <taxon>Hologalegina</taxon>
        <taxon>IRL clade</taxon>
        <taxon>Fabeae</taxon>
        <taxon>Vicia</taxon>
    </lineage>
</organism>
<dbReference type="AlphaFoldDB" id="A0AAV1AY87"/>
<dbReference type="Proteomes" id="UP001157006">
    <property type="component" value="Chromosome 5"/>
</dbReference>
<feature type="coiled-coil region" evidence="1">
    <location>
        <begin position="118"/>
        <end position="194"/>
    </location>
</feature>
<evidence type="ECO:0000313" key="4">
    <source>
        <dbReference type="Proteomes" id="UP001157006"/>
    </source>
</evidence>
<feature type="compositionally biased region" description="Low complexity" evidence="2">
    <location>
        <begin position="10"/>
        <end position="19"/>
    </location>
</feature>
<proteinExistence type="predicted"/>
<feature type="region of interest" description="Disordered" evidence="2">
    <location>
        <begin position="1"/>
        <end position="46"/>
    </location>
</feature>
<gene>
    <name evidence="3" type="ORF">VFH_V155720</name>
</gene>
<evidence type="ECO:0000256" key="1">
    <source>
        <dbReference type="SAM" id="Coils"/>
    </source>
</evidence>
<name>A0AAV1AY87_VICFA</name>
<reference evidence="3 4" key="1">
    <citation type="submission" date="2023-01" db="EMBL/GenBank/DDBJ databases">
        <authorList>
            <person name="Kreplak J."/>
        </authorList>
    </citation>
    <scope>NUCLEOTIDE SEQUENCE [LARGE SCALE GENOMIC DNA]</scope>
</reference>
<keyword evidence="4" id="KW-1185">Reference proteome</keyword>
<protein>
    <submittedName>
        <fullName evidence="3">Uncharacterized protein</fullName>
    </submittedName>
</protein>